<dbReference type="EMBL" id="CP035913">
    <property type="protein sequence ID" value="QBE65788.1"/>
    <property type="molecule type" value="Genomic_DNA"/>
</dbReference>
<reference evidence="1 2" key="1">
    <citation type="submission" date="2019-02" db="EMBL/GenBank/DDBJ databases">
        <title>Draft Genome Sequences of Six Type Strains of the Genus Massilia.</title>
        <authorList>
            <person name="Miess H."/>
            <person name="Frediansyhah A."/>
            <person name="Gross H."/>
        </authorList>
    </citation>
    <scope>NUCLEOTIDE SEQUENCE [LARGE SCALE GENOMIC DNA]</scope>
    <source>
        <strain evidence="1 2">DSM 17473</strain>
    </source>
</reference>
<protein>
    <submittedName>
        <fullName evidence="1">Uncharacterized protein</fullName>
    </submittedName>
</protein>
<gene>
    <name evidence="1" type="ORF">EWM63_24745</name>
</gene>
<evidence type="ECO:0000313" key="2">
    <source>
        <dbReference type="Proteomes" id="UP000290637"/>
    </source>
</evidence>
<dbReference type="OrthoDB" id="8812063at2"/>
<dbReference type="Proteomes" id="UP000290637">
    <property type="component" value="Chromosome"/>
</dbReference>
<dbReference type="AlphaFoldDB" id="A0A4P6L4I9"/>
<accession>A0A4P6L4I9</accession>
<keyword evidence="2" id="KW-1185">Reference proteome</keyword>
<evidence type="ECO:0000313" key="1">
    <source>
        <dbReference type="EMBL" id="QBE65788.1"/>
    </source>
</evidence>
<name>A0A4P6L4I9_9BURK</name>
<sequence length="63" mass="6951">MSKKLPGAAPYGDDIGRLYMRFGQPGEAAQYRELLRDQAALHAALRWPLLAEVQGMEPEPPAT</sequence>
<organism evidence="1 2">
    <name type="scientific">Pseudoduganella lutea</name>
    <dbReference type="NCBI Taxonomy" id="321985"/>
    <lineage>
        <taxon>Bacteria</taxon>
        <taxon>Pseudomonadati</taxon>
        <taxon>Pseudomonadota</taxon>
        <taxon>Betaproteobacteria</taxon>
        <taxon>Burkholderiales</taxon>
        <taxon>Oxalobacteraceae</taxon>
        <taxon>Telluria group</taxon>
        <taxon>Pseudoduganella</taxon>
    </lineage>
</organism>
<dbReference type="Pfam" id="PF10945">
    <property type="entry name" value="CBP_BcsR"/>
    <property type="match status" value="1"/>
</dbReference>
<dbReference type="InterPro" id="IPR024487">
    <property type="entry name" value="CBP_BcsR"/>
</dbReference>
<dbReference type="KEGG" id="plue:EWM63_24745"/>
<proteinExistence type="predicted"/>
<dbReference type="RefSeq" id="WP_130188897.1">
    <property type="nucleotide sequence ID" value="NZ_CP035913.1"/>
</dbReference>